<accession>A0AAV4NJ02</accession>
<feature type="coiled-coil region" evidence="7">
    <location>
        <begin position="281"/>
        <end position="581"/>
    </location>
</feature>
<dbReference type="InterPro" id="IPR002928">
    <property type="entry name" value="Myosin_tail"/>
</dbReference>
<keyword evidence="3 7" id="KW-0175">Coiled coil</keyword>
<keyword evidence="6" id="KW-0009">Actin-binding</keyword>
<dbReference type="InterPro" id="IPR036961">
    <property type="entry name" value="Kinesin_motor_dom_sf"/>
</dbReference>
<dbReference type="Gene3D" id="3.30.70.1590">
    <property type="match status" value="1"/>
</dbReference>
<evidence type="ECO:0000256" key="6">
    <source>
        <dbReference type="PROSITE-ProRule" id="PRU00782"/>
    </source>
</evidence>
<keyword evidence="4 6" id="KW-0518">Myosin</keyword>
<dbReference type="SMART" id="SM00242">
    <property type="entry name" value="MYSc"/>
    <property type="match status" value="1"/>
</dbReference>
<gene>
    <name evidence="9" type="primary">zip</name>
    <name evidence="9" type="ORF">CEXT_110551</name>
</gene>
<evidence type="ECO:0000256" key="4">
    <source>
        <dbReference type="ARBA" id="ARBA00023123"/>
    </source>
</evidence>
<dbReference type="GO" id="GO:0030017">
    <property type="term" value="C:sarcomere"/>
    <property type="evidence" value="ECO:0007669"/>
    <property type="project" value="UniProtKB-ARBA"/>
</dbReference>
<dbReference type="GO" id="GO:0000146">
    <property type="term" value="F:microfilament motor activity"/>
    <property type="evidence" value="ECO:0007669"/>
    <property type="project" value="TreeGrafter"/>
</dbReference>
<dbReference type="Gene3D" id="3.40.850.10">
    <property type="entry name" value="Kinesin motor domain"/>
    <property type="match status" value="1"/>
</dbReference>
<dbReference type="PANTHER" id="PTHR45615">
    <property type="entry name" value="MYOSIN HEAVY CHAIN, NON-MUSCLE"/>
    <property type="match status" value="1"/>
</dbReference>
<evidence type="ECO:0000256" key="2">
    <source>
        <dbReference type="ARBA" id="ARBA00022840"/>
    </source>
</evidence>
<keyword evidence="5" id="KW-0505">Motor protein</keyword>
<dbReference type="GO" id="GO:0005524">
    <property type="term" value="F:ATP binding"/>
    <property type="evidence" value="ECO:0007669"/>
    <property type="project" value="UniProtKB-KW"/>
</dbReference>
<evidence type="ECO:0000313" key="10">
    <source>
        <dbReference type="Proteomes" id="UP001054945"/>
    </source>
</evidence>
<dbReference type="FunFam" id="1.20.5.340:FF:000007">
    <property type="entry name" value="Myosin heavy chain, non-muscle"/>
    <property type="match status" value="1"/>
</dbReference>
<dbReference type="GO" id="GO:0032982">
    <property type="term" value="C:myosin filament"/>
    <property type="evidence" value="ECO:0007669"/>
    <property type="project" value="TreeGrafter"/>
</dbReference>
<dbReference type="Gene3D" id="4.10.270.10">
    <property type="entry name" value="Myosin, subunit A"/>
    <property type="match status" value="1"/>
</dbReference>
<name>A0AAV4NJ02_CAEEX</name>
<sequence length="586" mass="68625">YFVDKLDTSHAVHPKYMKSDFRANADFSIIHYAGKVDYSADKWLLKNMDPLNENIVSLLQSSQDPFVVHIWKDAEIVGMAAATMGDTQFGARTRKGMFRTVSQLYKEQLAKLMATLRNTNPNFVRCIIPNHEKRKIDALLVLDQLRCNGVLEGIRICRQGFPNRIAFQEFRQRYELLTPNAIPKGFMDGKLACEKWIGQSKIFFRAGVLAHLEEERDLKISDLIVQFQSFCRGALARRNFHKRLQQLNAIRIIQRNCAAYLKLRNWAWWRLYTKVKPLLQVTKQEEKLSAKEDELKQVKEKMEKAEMEVSELNQKLQQLSEEKTTLAEQLQAETELCAEAEELRLRLQARKQELEDILQDMEARIEEEEERNQNMTAEKKKLQITIQDLEEQLEEEEGARQKLQLEKVTLDSKIKKLDEDFASLEDSNQKVLKERKVLEEKLLEVSQNLSEEEEKSKHLSKLKARHEATIAEIDDKLRREQQVRQELERASRKTESELNDVKEQLLEKKQQVEEIQVQLGRKEEELTQALNKCDEELIAKAQAQKMLRELENQLTEAQEDLEAEKEARAKAEKLKRDLNEVMFVDF</sequence>
<dbReference type="Gene3D" id="1.20.5.340">
    <property type="match status" value="2"/>
</dbReference>
<comment type="similarity">
    <text evidence="6">Belongs to the TRAFAC class myosin-kinesin ATPase superfamily. Myosin family.</text>
</comment>
<feature type="non-terminal residue" evidence="9">
    <location>
        <position position="1"/>
    </location>
</feature>
<proteinExistence type="inferred from homology"/>
<dbReference type="PROSITE" id="PS50096">
    <property type="entry name" value="IQ"/>
    <property type="match status" value="1"/>
</dbReference>
<dbReference type="InterPro" id="IPR001609">
    <property type="entry name" value="Myosin_head_motor_dom-like"/>
</dbReference>
<keyword evidence="1" id="KW-0547">Nucleotide-binding</keyword>
<dbReference type="EMBL" id="BPLR01020900">
    <property type="protein sequence ID" value="GIX83735.1"/>
    <property type="molecule type" value="Genomic_DNA"/>
</dbReference>
<evidence type="ECO:0000259" key="8">
    <source>
        <dbReference type="PROSITE" id="PS51456"/>
    </source>
</evidence>
<feature type="region of interest" description="Actin-binding" evidence="6">
    <location>
        <begin position="109"/>
        <end position="131"/>
    </location>
</feature>
<dbReference type="InterPro" id="IPR027417">
    <property type="entry name" value="P-loop_NTPase"/>
</dbReference>
<dbReference type="PANTHER" id="PTHR45615:SF40">
    <property type="entry name" value="MYOSIN HEAVY CHAIN, NON-MUSCLE"/>
    <property type="match status" value="1"/>
</dbReference>
<keyword evidence="2" id="KW-0067">ATP-binding</keyword>
<comment type="caution">
    <text evidence="6">Lacks conserved residue(s) required for the propagation of feature annotation.</text>
</comment>
<reference evidence="9 10" key="1">
    <citation type="submission" date="2021-06" db="EMBL/GenBank/DDBJ databases">
        <title>Caerostris extrusa draft genome.</title>
        <authorList>
            <person name="Kono N."/>
            <person name="Arakawa K."/>
        </authorList>
    </citation>
    <scope>NUCLEOTIDE SEQUENCE [LARGE SCALE GENOMIC DNA]</scope>
</reference>
<dbReference type="SUPFAM" id="SSF52540">
    <property type="entry name" value="P-loop containing nucleoside triphosphate hydrolases"/>
    <property type="match status" value="1"/>
</dbReference>
<evidence type="ECO:0000256" key="7">
    <source>
        <dbReference type="SAM" id="Coils"/>
    </source>
</evidence>
<organism evidence="9 10">
    <name type="scientific">Caerostris extrusa</name>
    <name type="common">Bark spider</name>
    <name type="synonym">Caerostris bankana</name>
    <dbReference type="NCBI Taxonomy" id="172846"/>
    <lineage>
        <taxon>Eukaryota</taxon>
        <taxon>Metazoa</taxon>
        <taxon>Ecdysozoa</taxon>
        <taxon>Arthropoda</taxon>
        <taxon>Chelicerata</taxon>
        <taxon>Arachnida</taxon>
        <taxon>Araneae</taxon>
        <taxon>Araneomorphae</taxon>
        <taxon>Entelegynae</taxon>
        <taxon>Araneoidea</taxon>
        <taxon>Araneidae</taxon>
        <taxon>Caerostris</taxon>
    </lineage>
</organism>
<feature type="domain" description="Myosin motor" evidence="8">
    <location>
        <begin position="1"/>
        <end position="217"/>
    </location>
</feature>
<dbReference type="Pfam" id="PF00063">
    <property type="entry name" value="Myosin_head"/>
    <property type="match status" value="1"/>
</dbReference>
<dbReference type="PROSITE" id="PS51456">
    <property type="entry name" value="MYOSIN_MOTOR"/>
    <property type="match status" value="1"/>
</dbReference>
<evidence type="ECO:0000256" key="5">
    <source>
        <dbReference type="ARBA" id="ARBA00023175"/>
    </source>
</evidence>
<dbReference type="FunFam" id="1.20.5.340:FF:000009">
    <property type="entry name" value="myosin-11 isoform X2"/>
    <property type="match status" value="1"/>
</dbReference>
<evidence type="ECO:0000256" key="3">
    <source>
        <dbReference type="ARBA" id="ARBA00023054"/>
    </source>
</evidence>
<dbReference type="Proteomes" id="UP001054945">
    <property type="component" value="Unassembled WGS sequence"/>
</dbReference>
<dbReference type="SUPFAM" id="SSF90257">
    <property type="entry name" value="Myosin rod fragments"/>
    <property type="match status" value="2"/>
</dbReference>
<dbReference type="GO" id="GO:0051015">
    <property type="term" value="F:actin filament binding"/>
    <property type="evidence" value="ECO:0007669"/>
    <property type="project" value="TreeGrafter"/>
</dbReference>
<evidence type="ECO:0000256" key="1">
    <source>
        <dbReference type="ARBA" id="ARBA00022741"/>
    </source>
</evidence>
<dbReference type="GO" id="GO:0016460">
    <property type="term" value="C:myosin II complex"/>
    <property type="evidence" value="ECO:0007669"/>
    <property type="project" value="TreeGrafter"/>
</dbReference>
<comment type="caution">
    <text evidence="9">The sequence shown here is derived from an EMBL/GenBank/DDBJ whole genome shotgun (WGS) entry which is preliminary data.</text>
</comment>
<dbReference type="AlphaFoldDB" id="A0AAV4NJ02"/>
<protein>
    <submittedName>
        <fullName evidence="9">Myosin heavy chain, non-muscle</fullName>
    </submittedName>
</protein>
<keyword evidence="10" id="KW-1185">Reference proteome</keyword>
<dbReference type="Gene3D" id="1.20.58.530">
    <property type="match status" value="1"/>
</dbReference>
<dbReference type="Pfam" id="PF01576">
    <property type="entry name" value="Myosin_tail_1"/>
    <property type="match status" value="1"/>
</dbReference>
<evidence type="ECO:0000313" key="9">
    <source>
        <dbReference type="EMBL" id="GIX83735.1"/>
    </source>
</evidence>